<dbReference type="InterPro" id="IPR019734">
    <property type="entry name" value="TPR_rpt"/>
</dbReference>
<evidence type="ECO:0000313" key="6">
    <source>
        <dbReference type="Proteomes" id="UP000009234"/>
    </source>
</evidence>
<dbReference type="EMBL" id="CP002780">
    <property type="protein sequence ID" value="AEG60644.1"/>
    <property type="molecule type" value="Genomic_DNA"/>
</dbReference>
<dbReference type="Pfam" id="PF07719">
    <property type="entry name" value="TPR_2"/>
    <property type="match status" value="1"/>
</dbReference>
<name>F6DN55_DESRL</name>
<dbReference type="eggNOG" id="COG0457">
    <property type="taxonomic scope" value="Bacteria"/>
</dbReference>
<dbReference type="Gene3D" id="3.90.550.10">
    <property type="entry name" value="Spore Coat Polysaccharide Biosynthesis Protein SpsA, Chain A"/>
    <property type="match status" value="1"/>
</dbReference>
<dbReference type="PANTHER" id="PTHR43630">
    <property type="entry name" value="POLY-BETA-1,6-N-ACETYL-D-GLUCOSAMINE SYNTHASE"/>
    <property type="match status" value="1"/>
</dbReference>
<dbReference type="Pfam" id="PF00535">
    <property type="entry name" value="Glycos_transf_2"/>
    <property type="match status" value="1"/>
</dbReference>
<accession>F6DN55</accession>
<keyword evidence="2 3" id="KW-0802">TPR repeat</keyword>
<dbReference type="Proteomes" id="UP000009234">
    <property type="component" value="Chromosome"/>
</dbReference>
<keyword evidence="5" id="KW-0808">Transferase</keyword>
<organism evidence="5 6">
    <name type="scientific">Desulforamulus ruminis (strain ATCC 23193 / DSM 2154 / NCIMB 8452 / DL)</name>
    <name type="common">Desulfotomaculum ruminis</name>
    <dbReference type="NCBI Taxonomy" id="696281"/>
    <lineage>
        <taxon>Bacteria</taxon>
        <taxon>Bacillati</taxon>
        <taxon>Bacillota</taxon>
        <taxon>Clostridia</taxon>
        <taxon>Eubacteriales</taxon>
        <taxon>Peptococcaceae</taxon>
        <taxon>Desulforamulus</taxon>
    </lineage>
</organism>
<evidence type="ECO:0000256" key="2">
    <source>
        <dbReference type="ARBA" id="ARBA00022803"/>
    </source>
</evidence>
<feature type="repeat" description="TPR" evidence="3">
    <location>
        <begin position="276"/>
        <end position="309"/>
    </location>
</feature>
<dbReference type="InterPro" id="IPR013105">
    <property type="entry name" value="TPR_2"/>
</dbReference>
<evidence type="ECO:0000256" key="3">
    <source>
        <dbReference type="PROSITE-ProRule" id="PRU00339"/>
    </source>
</evidence>
<dbReference type="Pfam" id="PF14559">
    <property type="entry name" value="TPR_19"/>
    <property type="match status" value="1"/>
</dbReference>
<dbReference type="CDD" id="cd02511">
    <property type="entry name" value="Beta4Glucosyltransferase"/>
    <property type="match status" value="1"/>
</dbReference>
<dbReference type="Gene3D" id="1.25.40.10">
    <property type="entry name" value="Tetratricopeptide repeat domain"/>
    <property type="match status" value="2"/>
</dbReference>
<dbReference type="AlphaFoldDB" id="F6DN55"/>
<dbReference type="SUPFAM" id="SSF53448">
    <property type="entry name" value="Nucleotide-diphospho-sugar transferases"/>
    <property type="match status" value="1"/>
</dbReference>
<dbReference type="eggNOG" id="COG0463">
    <property type="taxonomic scope" value="Bacteria"/>
</dbReference>
<dbReference type="InterPro" id="IPR001173">
    <property type="entry name" value="Glyco_trans_2-like"/>
</dbReference>
<dbReference type="GO" id="GO:0016740">
    <property type="term" value="F:transferase activity"/>
    <property type="evidence" value="ECO:0007669"/>
    <property type="project" value="UniProtKB-KW"/>
</dbReference>
<feature type="repeat" description="TPR" evidence="3">
    <location>
        <begin position="582"/>
        <end position="615"/>
    </location>
</feature>
<protein>
    <submittedName>
        <fullName evidence="5">Glycosyl transferase family 2</fullName>
    </submittedName>
</protein>
<dbReference type="PROSITE" id="PS50005">
    <property type="entry name" value="TPR"/>
    <property type="match status" value="2"/>
</dbReference>
<gene>
    <name evidence="5" type="ordered locus">Desru_2403</name>
</gene>
<dbReference type="InterPro" id="IPR011990">
    <property type="entry name" value="TPR-like_helical_dom_sf"/>
</dbReference>
<feature type="domain" description="Glycosyltransferase 2-like" evidence="4">
    <location>
        <begin position="6"/>
        <end position="123"/>
    </location>
</feature>
<dbReference type="SUPFAM" id="SSF48452">
    <property type="entry name" value="TPR-like"/>
    <property type="match status" value="2"/>
</dbReference>
<keyword evidence="6" id="KW-1185">Reference proteome</keyword>
<evidence type="ECO:0000259" key="4">
    <source>
        <dbReference type="Pfam" id="PF00535"/>
    </source>
</evidence>
<dbReference type="HOGENOM" id="CLU_023736_1_0_9"/>
<keyword evidence="1" id="KW-0677">Repeat</keyword>
<dbReference type="STRING" id="696281.Desru_2403"/>
<dbReference type="OrthoDB" id="9815923at2"/>
<proteinExistence type="predicted"/>
<dbReference type="SMART" id="SM00028">
    <property type="entry name" value="TPR"/>
    <property type="match status" value="4"/>
</dbReference>
<dbReference type="KEGG" id="dru:Desru_2403"/>
<dbReference type="InterPro" id="IPR029044">
    <property type="entry name" value="Nucleotide-diphossugar_trans"/>
</dbReference>
<reference evidence="5 6" key="2">
    <citation type="journal article" date="2012" name="Stand. Genomic Sci.">
        <title>Complete genome sequence of the sulfate-reducing firmicute Desulfotomaculum ruminis type strain (DL(T)).</title>
        <authorList>
            <person name="Spring S."/>
            <person name="Visser M."/>
            <person name="Lu M."/>
            <person name="Copeland A."/>
            <person name="Lapidus A."/>
            <person name="Lucas S."/>
            <person name="Cheng J.F."/>
            <person name="Han C."/>
            <person name="Tapia R."/>
            <person name="Goodwin L.A."/>
            <person name="Pitluck S."/>
            <person name="Ivanova N."/>
            <person name="Land M."/>
            <person name="Hauser L."/>
            <person name="Larimer F."/>
            <person name="Rohde M."/>
            <person name="Goker M."/>
            <person name="Detter J.C."/>
            <person name="Kyrpides N.C."/>
            <person name="Woyke T."/>
            <person name="Schaap P.J."/>
            <person name="Plugge C.M."/>
            <person name="Muyzer G."/>
            <person name="Kuever J."/>
            <person name="Pereira I.A."/>
            <person name="Parshina S.N."/>
            <person name="Bernier-Latmani R."/>
            <person name="Stams A.J."/>
            <person name="Klenk H.P."/>
        </authorList>
    </citation>
    <scope>NUCLEOTIDE SEQUENCE [LARGE SCALE GENOMIC DNA]</scope>
    <source>
        <strain evidence="6">ATCC 23193 / DSM 2154 / NCIB 8452 / DL</strain>
    </source>
</reference>
<evidence type="ECO:0000313" key="5">
    <source>
        <dbReference type="EMBL" id="AEG60644.1"/>
    </source>
</evidence>
<reference evidence="6" key="1">
    <citation type="submission" date="2011-05" db="EMBL/GenBank/DDBJ databases">
        <title>Complete sequence of Desulfotomaculum ruminis DSM 2154.</title>
        <authorList>
            <person name="Lucas S."/>
            <person name="Copeland A."/>
            <person name="Lapidus A."/>
            <person name="Cheng J.-F."/>
            <person name="Goodwin L."/>
            <person name="Pitluck S."/>
            <person name="Lu M."/>
            <person name="Detter J.C."/>
            <person name="Han C."/>
            <person name="Tapia R."/>
            <person name="Land M."/>
            <person name="Hauser L."/>
            <person name="Kyrpides N."/>
            <person name="Ivanova N."/>
            <person name="Mikhailova N."/>
            <person name="Pagani I."/>
            <person name="Stams A.J.M."/>
            <person name="Plugge C.M."/>
            <person name="Muyzer G."/>
            <person name="Kuever J."/>
            <person name="Parshina S.N."/>
            <person name="Ivanova A.E."/>
            <person name="Nazina T.N."/>
            <person name="Brambilla E."/>
            <person name="Spring S."/>
            <person name="Klenk H.-P."/>
            <person name="Woyke T."/>
        </authorList>
    </citation>
    <scope>NUCLEOTIDE SEQUENCE [LARGE SCALE GENOMIC DNA]</scope>
    <source>
        <strain evidence="6">ATCC 23193 / DSM 2154 / NCIB 8452 / DL</strain>
    </source>
</reference>
<dbReference type="PANTHER" id="PTHR43630:SF2">
    <property type="entry name" value="GLYCOSYLTRANSFERASE"/>
    <property type="match status" value="1"/>
</dbReference>
<sequence length="654" mass="76747">MGNRVSLCMIVRNEEENIGRCLESVAGLVDEIIVVDTGSTDETPRIAREMGARVYSFTWKDHFGEARNVSLTYATGDWILFLDADEELARESRDRLVQYTAEEQVEGYFIKIINYIGKEGWVETCPDLVFRLFRNRPEYRFRGAIHEQMVDVILEKNPQAAYRIANDIKIFHYGYLDRQIDEKDKKNRNLRIIQRELEQQPENDLLRYHYGVELFRFERYDEAAAVFIEVANGIDPQTIFFPKLLRYITMAYASSGQPAKALEVIRQALRFFPDYADLYYYGGRCCMELKQYAKATELFSQAVALPEQPPQYASFGGVRGFRSLYHLGEIAEFFLNQEEALRYYLESLRDNPDFRPSLEKIVKILDPRLNPEYTRECLKKVLDFSTPQATLLLAEIFFQQDAYRLTLDFLNDLMQWGVASEEFLFQKAYCLIQERRFLEALRILSGYTAESTLYPQVKVNELFCFWLQGKRKKVREIVETLRQMGLSKDTDNVLKLVVKAQENRKTQRKITLGEEGIILLLDILKRLLDLKEPQKAEEILSPVAPECLAPWKWDVILLYRKYGYLEKAVELAEEYLTQKRNGEVHFLLAESHQELGNFTEAELHYRYAIEQDPDQPAYYIQQIQLYEEWRKRLKKEHDGNQGEMTLCPEEVCPS</sequence>
<evidence type="ECO:0000256" key="1">
    <source>
        <dbReference type="ARBA" id="ARBA00022737"/>
    </source>
</evidence>
<dbReference type="RefSeq" id="WP_013842400.1">
    <property type="nucleotide sequence ID" value="NC_015589.1"/>
</dbReference>